<dbReference type="PIRSF" id="PIRSF001563">
    <property type="entry name" value="Folylpolyglu_synth"/>
    <property type="match status" value="1"/>
</dbReference>
<comment type="similarity">
    <text evidence="4 21">Belongs to the folylpolyglutamate synthase family.</text>
</comment>
<gene>
    <name evidence="23" type="ORF">RM533_10820</name>
</gene>
<keyword evidence="11 21" id="KW-0067">ATP-binding</keyword>
<evidence type="ECO:0000256" key="13">
    <source>
        <dbReference type="ARBA" id="ARBA00022909"/>
    </source>
</evidence>
<dbReference type="EMBL" id="JAVRHS010000009">
    <property type="protein sequence ID" value="MDT0576671.1"/>
    <property type="molecule type" value="Genomic_DNA"/>
</dbReference>
<evidence type="ECO:0000256" key="18">
    <source>
        <dbReference type="ARBA" id="ARBA00047808"/>
    </source>
</evidence>
<comment type="pathway">
    <text evidence="2">Cofactor biosynthesis; tetrahydrofolate biosynthesis; 7,8-dihydrofolate from 2-amino-4-hydroxy-6-hydroxymethyl-7,8-dihydropteridine diphosphate and 4-aminobenzoate: step 2/2.</text>
</comment>
<evidence type="ECO:0000256" key="4">
    <source>
        <dbReference type="ARBA" id="ARBA00008276"/>
    </source>
</evidence>
<sequence length="442" mass="46610">MRDLARSDDARVQAQLDRLAGLSVPQGRLSLAPIRALLDRLGNPQRDLPPVFHVAGTNGKGSTCAFLRAIIEADDKTVHQFTSPHLVRYNERIRLAGCLIEDDLLAALLEEVLDRCGDIPASFFEVTTATAFLAFARSPADATIVEVGLGGRFDATNVLEHPACCGIAALGLDHEAFLLVPEPGTPQLPIARIAFEKAGIIKPGVPIVTVAHDRAEAVRQIEHASALAGAPLHVQGADWTIAGATPVEYADRHGQLTLPPPALPGSHQLANAGLAIAMLRHQDFLTVSPSAFAQGLRNVSWPARLQWLAQGPLTQRAGPLQILLDGGHNPAAAAALANYLATIKVPVHAIIGMLSSKDAVGFITTIASHLSSLTAVPISGHDHHVPQDLCTIAAELACEVQDDIHSAIDSIAARAAANDVILVCGSLYLAGEVLHANRQLPS</sequence>
<keyword evidence="8 21" id="KW-0436">Ligase</keyword>
<evidence type="ECO:0000256" key="2">
    <source>
        <dbReference type="ARBA" id="ARBA00004799"/>
    </source>
</evidence>
<keyword evidence="13" id="KW-0289">Folate biosynthesis</keyword>
<dbReference type="SUPFAM" id="SSF53623">
    <property type="entry name" value="MurD-like peptide ligases, catalytic domain"/>
    <property type="match status" value="1"/>
</dbReference>
<comment type="catalytic activity">
    <reaction evidence="18">
        <text>10-formyltetrahydrofolyl-(gamma-L-Glu)(n) + L-glutamate + ATP = 10-formyltetrahydrofolyl-(gamma-L-Glu)(n+1) + ADP + phosphate + H(+)</text>
        <dbReference type="Rhea" id="RHEA:51904"/>
        <dbReference type="Rhea" id="RHEA-COMP:13088"/>
        <dbReference type="Rhea" id="RHEA-COMP:14300"/>
        <dbReference type="ChEBI" id="CHEBI:15378"/>
        <dbReference type="ChEBI" id="CHEBI:29985"/>
        <dbReference type="ChEBI" id="CHEBI:30616"/>
        <dbReference type="ChEBI" id="CHEBI:43474"/>
        <dbReference type="ChEBI" id="CHEBI:134413"/>
        <dbReference type="ChEBI" id="CHEBI:456216"/>
        <dbReference type="EC" id="6.3.2.17"/>
    </reaction>
</comment>
<dbReference type="Pfam" id="PF02875">
    <property type="entry name" value="Mur_ligase_C"/>
    <property type="match status" value="1"/>
</dbReference>
<dbReference type="EC" id="6.3.2.12" evidence="5"/>
<comment type="catalytic activity">
    <reaction evidence="17">
        <text>(6S)-5,6,7,8-tetrahydrofolyl-(gamma-L-Glu)(n) + L-glutamate + ATP = (6S)-5,6,7,8-tetrahydrofolyl-(gamma-L-Glu)(n+1) + ADP + phosphate + H(+)</text>
        <dbReference type="Rhea" id="RHEA:10580"/>
        <dbReference type="Rhea" id="RHEA-COMP:14738"/>
        <dbReference type="Rhea" id="RHEA-COMP:14740"/>
        <dbReference type="ChEBI" id="CHEBI:15378"/>
        <dbReference type="ChEBI" id="CHEBI:29985"/>
        <dbReference type="ChEBI" id="CHEBI:30616"/>
        <dbReference type="ChEBI" id="CHEBI:43474"/>
        <dbReference type="ChEBI" id="CHEBI:141005"/>
        <dbReference type="ChEBI" id="CHEBI:456216"/>
        <dbReference type="EC" id="6.3.2.17"/>
    </reaction>
</comment>
<dbReference type="RefSeq" id="WP_311341248.1">
    <property type="nucleotide sequence ID" value="NZ_JAVRHS010000009.1"/>
</dbReference>
<comment type="caution">
    <text evidence="23">The sequence shown here is derived from an EMBL/GenBank/DDBJ whole genome shotgun (WGS) entry which is preliminary data.</text>
</comment>
<dbReference type="NCBIfam" id="TIGR01499">
    <property type="entry name" value="folC"/>
    <property type="match status" value="1"/>
</dbReference>
<dbReference type="Gene3D" id="3.90.190.20">
    <property type="entry name" value="Mur ligase, C-terminal domain"/>
    <property type="match status" value="1"/>
</dbReference>
<dbReference type="InterPro" id="IPR036615">
    <property type="entry name" value="Mur_ligase_C_dom_sf"/>
</dbReference>
<dbReference type="Proteomes" id="UP001259803">
    <property type="component" value="Unassembled WGS sequence"/>
</dbReference>
<evidence type="ECO:0000256" key="19">
    <source>
        <dbReference type="ARBA" id="ARBA00049035"/>
    </source>
</evidence>
<accession>A0ABU2ZJ92</accession>
<evidence type="ECO:0000256" key="9">
    <source>
        <dbReference type="ARBA" id="ARBA00022723"/>
    </source>
</evidence>
<keyword evidence="10 21" id="KW-0547">Nucleotide-binding</keyword>
<dbReference type="EC" id="6.3.2.17" evidence="6"/>
<evidence type="ECO:0000256" key="3">
    <source>
        <dbReference type="ARBA" id="ARBA00005150"/>
    </source>
</evidence>
<evidence type="ECO:0000256" key="15">
    <source>
        <dbReference type="ARBA" id="ARBA00030592"/>
    </source>
</evidence>
<comment type="catalytic activity">
    <reaction evidence="19">
        <text>(6R)-5,10-methylenetetrahydrofolyl-(gamma-L-Glu)(n) + L-glutamate + ATP = (6R)-5,10-methylenetetrahydrofolyl-(gamma-L-Glu)(n+1) + ADP + phosphate + H(+)</text>
        <dbReference type="Rhea" id="RHEA:51912"/>
        <dbReference type="Rhea" id="RHEA-COMP:13257"/>
        <dbReference type="Rhea" id="RHEA-COMP:13258"/>
        <dbReference type="ChEBI" id="CHEBI:15378"/>
        <dbReference type="ChEBI" id="CHEBI:29985"/>
        <dbReference type="ChEBI" id="CHEBI:30616"/>
        <dbReference type="ChEBI" id="CHEBI:43474"/>
        <dbReference type="ChEBI" id="CHEBI:136572"/>
        <dbReference type="ChEBI" id="CHEBI:456216"/>
        <dbReference type="EC" id="6.3.2.17"/>
    </reaction>
</comment>
<evidence type="ECO:0000256" key="5">
    <source>
        <dbReference type="ARBA" id="ARBA00013023"/>
    </source>
</evidence>
<dbReference type="InterPro" id="IPR036565">
    <property type="entry name" value="Mur-like_cat_sf"/>
</dbReference>
<evidence type="ECO:0000256" key="7">
    <source>
        <dbReference type="ARBA" id="ARBA00019357"/>
    </source>
</evidence>
<evidence type="ECO:0000256" key="14">
    <source>
        <dbReference type="ARBA" id="ARBA00030048"/>
    </source>
</evidence>
<keyword evidence="12" id="KW-0460">Magnesium</keyword>
<dbReference type="PANTHER" id="PTHR11136:SF0">
    <property type="entry name" value="DIHYDROFOLATE SYNTHETASE-RELATED"/>
    <property type="match status" value="1"/>
</dbReference>
<evidence type="ECO:0000256" key="6">
    <source>
        <dbReference type="ARBA" id="ARBA00013025"/>
    </source>
</evidence>
<feature type="domain" description="Mur ligase C-terminal" evidence="22">
    <location>
        <begin position="315"/>
        <end position="426"/>
    </location>
</feature>
<dbReference type="InterPro" id="IPR018109">
    <property type="entry name" value="Folylpolyglutamate_synth_CS"/>
</dbReference>
<dbReference type="InterPro" id="IPR004101">
    <property type="entry name" value="Mur_ligase_C"/>
</dbReference>
<evidence type="ECO:0000256" key="11">
    <source>
        <dbReference type="ARBA" id="ARBA00022840"/>
    </source>
</evidence>
<comment type="function">
    <text evidence="1">Functions in two distinct reactions of the de novo folate biosynthetic pathway. Catalyzes the addition of a glutamate residue to dihydropteroate (7,8-dihydropteroate or H2Pte) to form dihydrofolate (7,8-dihydrofolate monoglutamate or H2Pte-Glu). Also catalyzes successive additions of L-glutamate to tetrahydrofolate or 10-formyltetrahydrofolate or 5,10-methylenetetrahydrofolate, leading to folylpolyglutamate derivatives.</text>
</comment>
<evidence type="ECO:0000313" key="24">
    <source>
        <dbReference type="Proteomes" id="UP001259803"/>
    </source>
</evidence>
<dbReference type="InterPro" id="IPR001645">
    <property type="entry name" value="Folylpolyglutamate_synth"/>
</dbReference>
<keyword evidence="9" id="KW-0479">Metal-binding</keyword>
<evidence type="ECO:0000256" key="16">
    <source>
        <dbReference type="ARBA" id="ARBA00032510"/>
    </source>
</evidence>
<comment type="pathway">
    <text evidence="3">Cofactor biosynthesis; tetrahydrofolylpolyglutamate biosynthesis.</text>
</comment>
<protein>
    <recommendedName>
        <fullName evidence="7">Dihydrofolate synthase/folylpolyglutamate synthase</fullName>
        <ecNumber evidence="5">6.3.2.12</ecNumber>
        <ecNumber evidence="6">6.3.2.17</ecNumber>
    </recommendedName>
    <alternativeName>
        <fullName evidence="16">Folylpoly-gamma-glutamate synthetase-dihydrofolate synthetase</fullName>
    </alternativeName>
    <alternativeName>
        <fullName evidence="14">Folylpolyglutamate synthetase</fullName>
    </alternativeName>
    <alternativeName>
        <fullName evidence="15">Tetrahydrofolylpolyglutamate synthase</fullName>
    </alternativeName>
</protein>
<name>A0ABU2ZJ92_9SPHN</name>
<evidence type="ECO:0000256" key="12">
    <source>
        <dbReference type="ARBA" id="ARBA00022842"/>
    </source>
</evidence>
<evidence type="ECO:0000256" key="21">
    <source>
        <dbReference type="PIRNR" id="PIRNR001563"/>
    </source>
</evidence>
<dbReference type="Gene3D" id="3.40.1190.10">
    <property type="entry name" value="Mur-like, catalytic domain"/>
    <property type="match status" value="1"/>
</dbReference>
<dbReference type="PROSITE" id="PS01012">
    <property type="entry name" value="FOLYLPOLYGLU_SYNT_2"/>
    <property type="match status" value="1"/>
</dbReference>
<organism evidence="23 24">
    <name type="scientific">Croceicoccus esteveae</name>
    <dbReference type="NCBI Taxonomy" id="3075597"/>
    <lineage>
        <taxon>Bacteria</taxon>
        <taxon>Pseudomonadati</taxon>
        <taxon>Pseudomonadota</taxon>
        <taxon>Alphaproteobacteria</taxon>
        <taxon>Sphingomonadales</taxon>
        <taxon>Erythrobacteraceae</taxon>
        <taxon>Croceicoccus</taxon>
    </lineage>
</organism>
<evidence type="ECO:0000256" key="20">
    <source>
        <dbReference type="ARBA" id="ARBA00049161"/>
    </source>
</evidence>
<evidence type="ECO:0000256" key="17">
    <source>
        <dbReference type="ARBA" id="ARBA00047493"/>
    </source>
</evidence>
<dbReference type="GO" id="GO:0016874">
    <property type="term" value="F:ligase activity"/>
    <property type="evidence" value="ECO:0007669"/>
    <property type="project" value="UniProtKB-KW"/>
</dbReference>
<evidence type="ECO:0000256" key="1">
    <source>
        <dbReference type="ARBA" id="ARBA00002714"/>
    </source>
</evidence>
<evidence type="ECO:0000256" key="8">
    <source>
        <dbReference type="ARBA" id="ARBA00022598"/>
    </source>
</evidence>
<reference evidence="23 24" key="1">
    <citation type="submission" date="2023-09" db="EMBL/GenBank/DDBJ databases">
        <authorList>
            <person name="Rey-Velasco X."/>
        </authorList>
    </citation>
    <scope>NUCLEOTIDE SEQUENCE [LARGE SCALE GENOMIC DNA]</scope>
    <source>
        <strain evidence="23 24">F390</strain>
    </source>
</reference>
<comment type="catalytic activity">
    <reaction evidence="20">
        <text>7,8-dihydropteroate + L-glutamate + ATP = 7,8-dihydrofolate + ADP + phosphate + H(+)</text>
        <dbReference type="Rhea" id="RHEA:23584"/>
        <dbReference type="ChEBI" id="CHEBI:15378"/>
        <dbReference type="ChEBI" id="CHEBI:17839"/>
        <dbReference type="ChEBI" id="CHEBI:29985"/>
        <dbReference type="ChEBI" id="CHEBI:30616"/>
        <dbReference type="ChEBI" id="CHEBI:43474"/>
        <dbReference type="ChEBI" id="CHEBI:57451"/>
        <dbReference type="ChEBI" id="CHEBI:456216"/>
        <dbReference type="EC" id="6.3.2.12"/>
    </reaction>
</comment>
<proteinExistence type="inferred from homology"/>
<keyword evidence="24" id="KW-1185">Reference proteome</keyword>
<evidence type="ECO:0000259" key="22">
    <source>
        <dbReference type="Pfam" id="PF02875"/>
    </source>
</evidence>
<dbReference type="PANTHER" id="PTHR11136">
    <property type="entry name" value="FOLYLPOLYGLUTAMATE SYNTHASE-RELATED"/>
    <property type="match status" value="1"/>
</dbReference>
<dbReference type="SUPFAM" id="SSF53244">
    <property type="entry name" value="MurD-like peptide ligases, peptide-binding domain"/>
    <property type="match status" value="1"/>
</dbReference>
<evidence type="ECO:0000313" key="23">
    <source>
        <dbReference type="EMBL" id="MDT0576671.1"/>
    </source>
</evidence>
<evidence type="ECO:0000256" key="10">
    <source>
        <dbReference type="ARBA" id="ARBA00022741"/>
    </source>
</evidence>